<proteinExistence type="predicted"/>
<dbReference type="Proteomes" id="UP000199410">
    <property type="component" value="Unassembled WGS sequence"/>
</dbReference>
<dbReference type="EMBL" id="FOEL01000004">
    <property type="protein sequence ID" value="SEQ37077.1"/>
    <property type="molecule type" value="Genomic_DNA"/>
</dbReference>
<sequence>MKDPKKAKWILCASGVMLSAVLLTQINTSIQAKTNHSNDLQITAQQEKDMTEKEKELVQLDWTNFEVQAANQISKKSDRKTKRT</sequence>
<reference evidence="1 2" key="1">
    <citation type="submission" date="2016-10" db="EMBL/GenBank/DDBJ databases">
        <authorList>
            <person name="Varghese N."/>
            <person name="Submissions S."/>
        </authorList>
    </citation>
    <scope>NUCLEOTIDE SEQUENCE [LARGE SCALE GENOMIC DNA]</scope>
    <source>
        <strain evidence="1 2">TC-13</strain>
    </source>
</reference>
<gene>
    <name evidence="1" type="ORF">SAMN02787113_01605</name>
</gene>
<evidence type="ECO:0000313" key="2">
    <source>
        <dbReference type="Proteomes" id="UP000199410"/>
    </source>
</evidence>
<dbReference type="AlphaFoldDB" id="A0A1H9FGL8"/>
<name>A0A1H9FGL8_9BACI</name>
<protein>
    <submittedName>
        <fullName evidence="1">Uncharacterized protein</fullName>
    </submittedName>
</protein>
<organism evidence="1 2">
    <name type="scientific">Lysinibacillus fusiformis</name>
    <dbReference type="NCBI Taxonomy" id="28031"/>
    <lineage>
        <taxon>Bacteria</taxon>
        <taxon>Bacillati</taxon>
        <taxon>Bacillota</taxon>
        <taxon>Bacilli</taxon>
        <taxon>Bacillales</taxon>
        <taxon>Bacillaceae</taxon>
        <taxon>Lysinibacillus</taxon>
    </lineage>
</organism>
<comment type="caution">
    <text evidence="1">The sequence shown here is derived from an EMBL/GenBank/DDBJ whole genome shotgun (WGS) entry which is preliminary data.</text>
</comment>
<evidence type="ECO:0000313" key="1">
    <source>
        <dbReference type="EMBL" id="SEQ37077.1"/>
    </source>
</evidence>
<accession>A0A1H9FGL8</accession>
<dbReference type="RefSeq" id="WP_089985908.1">
    <property type="nucleotide sequence ID" value="NZ_BJOM01000013.1"/>
</dbReference>